<reference evidence="1" key="1">
    <citation type="submission" date="2022-10" db="EMBL/GenBank/DDBJ databases">
        <authorList>
            <person name="Chen Y."/>
            <person name="Dougan E. K."/>
            <person name="Chan C."/>
            <person name="Rhodes N."/>
            <person name="Thang M."/>
        </authorList>
    </citation>
    <scope>NUCLEOTIDE SEQUENCE</scope>
</reference>
<protein>
    <submittedName>
        <fullName evidence="1">Uncharacterized protein</fullName>
    </submittedName>
</protein>
<evidence type="ECO:0000313" key="2">
    <source>
        <dbReference type="EMBL" id="CAL1142881.1"/>
    </source>
</evidence>
<keyword evidence="3" id="KW-1185">Reference proteome</keyword>
<name>A0A9P1CDM9_9DINO</name>
<dbReference type="Proteomes" id="UP001152797">
    <property type="component" value="Unassembled WGS sequence"/>
</dbReference>
<comment type="caution">
    <text evidence="1">The sequence shown here is derived from an EMBL/GenBank/DDBJ whole genome shotgun (WGS) entry which is preliminary data.</text>
</comment>
<proteinExistence type="predicted"/>
<dbReference type="EMBL" id="CAMXCT010001378">
    <property type="protein sequence ID" value="CAI3989506.1"/>
    <property type="molecule type" value="Genomic_DNA"/>
</dbReference>
<sequence length="104" mass="11704">MCHVILSQMPPQEVLYSQIPRTVQSFLGKIFQLCGTQPVTANTLELFGLTNGHKLQEIFTSFPVWKEDDSLHLTFPRYAAFELVYLIVCTHTLPSTQAGTPSMC</sequence>
<gene>
    <name evidence="1" type="ORF">C1SCF055_LOCUS16577</name>
</gene>
<dbReference type="EMBL" id="CAMXCT030001378">
    <property type="protein sequence ID" value="CAL4776818.1"/>
    <property type="molecule type" value="Genomic_DNA"/>
</dbReference>
<dbReference type="EMBL" id="CAMXCT020001378">
    <property type="protein sequence ID" value="CAL1142881.1"/>
    <property type="molecule type" value="Genomic_DNA"/>
</dbReference>
<accession>A0A9P1CDM9</accession>
<evidence type="ECO:0000313" key="1">
    <source>
        <dbReference type="EMBL" id="CAI3989506.1"/>
    </source>
</evidence>
<organism evidence="1">
    <name type="scientific">Cladocopium goreaui</name>
    <dbReference type="NCBI Taxonomy" id="2562237"/>
    <lineage>
        <taxon>Eukaryota</taxon>
        <taxon>Sar</taxon>
        <taxon>Alveolata</taxon>
        <taxon>Dinophyceae</taxon>
        <taxon>Suessiales</taxon>
        <taxon>Symbiodiniaceae</taxon>
        <taxon>Cladocopium</taxon>
    </lineage>
</organism>
<reference evidence="2" key="2">
    <citation type="submission" date="2024-04" db="EMBL/GenBank/DDBJ databases">
        <authorList>
            <person name="Chen Y."/>
            <person name="Shah S."/>
            <person name="Dougan E. K."/>
            <person name="Thang M."/>
            <person name="Chan C."/>
        </authorList>
    </citation>
    <scope>NUCLEOTIDE SEQUENCE [LARGE SCALE GENOMIC DNA]</scope>
</reference>
<dbReference type="AlphaFoldDB" id="A0A9P1CDM9"/>
<evidence type="ECO:0000313" key="3">
    <source>
        <dbReference type="Proteomes" id="UP001152797"/>
    </source>
</evidence>